<organism evidence="1">
    <name type="scientific">uncultured Cytophagales bacterium</name>
    <dbReference type="NCBI Taxonomy" id="158755"/>
    <lineage>
        <taxon>Bacteria</taxon>
        <taxon>Pseudomonadati</taxon>
        <taxon>Bacteroidota</taxon>
        <taxon>Sphingobacteriia</taxon>
        <taxon>Sphingobacteriales</taxon>
        <taxon>environmental samples</taxon>
    </lineage>
</organism>
<name>A0A6J4KLZ1_9SPHI</name>
<dbReference type="AlphaFoldDB" id="A0A6J4KLZ1"/>
<evidence type="ECO:0008006" key="2">
    <source>
        <dbReference type="Google" id="ProtNLM"/>
    </source>
</evidence>
<evidence type="ECO:0000313" key="1">
    <source>
        <dbReference type="EMBL" id="CAA9308598.1"/>
    </source>
</evidence>
<proteinExistence type="predicted"/>
<accession>A0A6J4KLZ1</accession>
<sequence length="146" mass="16701">MKTYHNEHVTVVVEPHVHLLQQTWRGVPAREHYVDGQLAALQLAVQHQVKRWLVDQRDLVMYNPLDLQWAVGQWLPQAKAQLSRNTRVAIVLRDMNQFAKLGSDLLLRAALAASPLLESRYFLEAGAARAWLLARDARTRRVHGNA</sequence>
<reference evidence="1" key="1">
    <citation type="submission" date="2020-02" db="EMBL/GenBank/DDBJ databases">
        <authorList>
            <person name="Meier V. D."/>
        </authorList>
    </citation>
    <scope>NUCLEOTIDE SEQUENCE</scope>
    <source>
        <strain evidence="1">AVDCRST_MAG56</strain>
    </source>
</reference>
<protein>
    <recommendedName>
        <fullName evidence="2">STAS/SEC14 domain-containing protein</fullName>
    </recommendedName>
</protein>
<gene>
    <name evidence="1" type="ORF">AVDCRST_MAG56-6085</name>
</gene>
<dbReference type="EMBL" id="CADCTQ010000497">
    <property type="protein sequence ID" value="CAA9308598.1"/>
    <property type="molecule type" value="Genomic_DNA"/>
</dbReference>